<accession>A0AAV6K6B8</accession>
<protein>
    <submittedName>
        <fullName evidence="1">Uncharacterized protein</fullName>
    </submittedName>
</protein>
<reference evidence="1" key="1">
    <citation type="submission" date="2020-08" db="EMBL/GenBank/DDBJ databases">
        <title>Plant Genome Project.</title>
        <authorList>
            <person name="Zhang R.-G."/>
        </authorList>
    </citation>
    <scope>NUCLEOTIDE SEQUENCE</scope>
    <source>
        <strain evidence="1">WSP0</strain>
        <tissue evidence="1">Leaf</tissue>
    </source>
</reference>
<evidence type="ECO:0000313" key="1">
    <source>
        <dbReference type="EMBL" id="KAG5547965.1"/>
    </source>
</evidence>
<organism evidence="1 2">
    <name type="scientific">Rhododendron griersonianum</name>
    <dbReference type="NCBI Taxonomy" id="479676"/>
    <lineage>
        <taxon>Eukaryota</taxon>
        <taxon>Viridiplantae</taxon>
        <taxon>Streptophyta</taxon>
        <taxon>Embryophyta</taxon>
        <taxon>Tracheophyta</taxon>
        <taxon>Spermatophyta</taxon>
        <taxon>Magnoliopsida</taxon>
        <taxon>eudicotyledons</taxon>
        <taxon>Gunneridae</taxon>
        <taxon>Pentapetalae</taxon>
        <taxon>asterids</taxon>
        <taxon>Ericales</taxon>
        <taxon>Ericaceae</taxon>
        <taxon>Ericoideae</taxon>
        <taxon>Rhodoreae</taxon>
        <taxon>Rhododendron</taxon>
    </lineage>
</organism>
<dbReference type="AlphaFoldDB" id="A0AAV6K6B8"/>
<gene>
    <name evidence="1" type="ORF">RHGRI_013603</name>
</gene>
<sequence length="240" mass="28215">MFHVLTVIILCTTEIASTVFCFVFQFFAMEHISKLALHLTEATLEEHNANLPKSFPLLVGWAELLGKFANNAWKAKDKAIFKQTLNRIYEVMEGDDEMDGEDGCKIVWQPYTRLRPLDQFLPSYCIGQQKMGMSRTILICFERFAYHCPDISPKQFGLNKSYLQRPLVELGRLKRWNERTKDLGKDEKHNTYKEEWDARYDCLICPPDYSSYPYSMVKDSIIDGMFVNLFFMLWAENHYR</sequence>
<keyword evidence="2" id="KW-1185">Reference proteome</keyword>
<comment type="caution">
    <text evidence="1">The sequence shown here is derived from an EMBL/GenBank/DDBJ whole genome shotgun (WGS) entry which is preliminary data.</text>
</comment>
<evidence type="ECO:0000313" key="2">
    <source>
        <dbReference type="Proteomes" id="UP000823749"/>
    </source>
</evidence>
<proteinExistence type="predicted"/>
<dbReference type="Proteomes" id="UP000823749">
    <property type="component" value="Chromosome 5"/>
</dbReference>
<dbReference type="EMBL" id="JACTNZ010000005">
    <property type="protein sequence ID" value="KAG5547965.1"/>
    <property type="molecule type" value="Genomic_DNA"/>
</dbReference>
<name>A0AAV6K6B8_9ERIC</name>